<evidence type="ECO:0000256" key="3">
    <source>
        <dbReference type="ARBA" id="ARBA00022840"/>
    </source>
</evidence>
<dbReference type="Pfam" id="PF13607">
    <property type="entry name" value="Succ_CoA_lig"/>
    <property type="match status" value="1"/>
</dbReference>
<evidence type="ECO:0000313" key="6">
    <source>
        <dbReference type="EMBL" id="RAM03983.1"/>
    </source>
</evidence>
<dbReference type="Gene3D" id="3.40.50.720">
    <property type="entry name" value="NAD(P)-binding Rossmann-like Domain"/>
    <property type="match status" value="1"/>
</dbReference>
<evidence type="ECO:0000313" key="5">
    <source>
        <dbReference type="EMBL" id="QBH12999.1"/>
    </source>
</evidence>
<dbReference type="SUPFAM" id="SSF51735">
    <property type="entry name" value="NAD(P)-binding Rossmann-fold domains"/>
    <property type="match status" value="1"/>
</dbReference>
<dbReference type="SMART" id="SM00881">
    <property type="entry name" value="CoA_binding"/>
    <property type="match status" value="1"/>
</dbReference>
<dbReference type="Proteomes" id="UP000248798">
    <property type="component" value="Unassembled WGS sequence"/>
</dbReference>
<dbReference type="InterPro" id="IPR016102">
    <property type="entry name" value="Succinyl-CoA_synth-like"/>
</dbReference>
<dbReference type="InterPro" id="IPR000182">
    <property type="entry name" value="GNAT_dom"/>
</dbReference>
<evidence type="ECO:0000313" key="7">
    <source>
        <dbReference type="Proteomes" id="UP000248798"/>
    </source>
</evidence>
<dbReference type="GO" id="GO:0005524">
    <property type="term" value="F:ATP binding"/>
    <property type="evidence" value="ECO:0007669"/>
    <property type="project" value="UniProtKB-KW"/>
</dbReference>
<evidence type="ECO:0000313" key="8">
    <source>
        <dbReference type="Proteomes" id="UP000293902"/>
    </source>
</evidence>
<keyword evidence="2" id="KW-0547">Nucleotide-binding</keyword>
<dbReference type="PROSITE" id="PS51186">
    <property type="entry name" value="GNAT"/>
    <property type="match status" value="1"/>
</dbReference>
<keyword evidence="3" id="KW-0067">ATP-binding</keyword>
<keyword evidence="1" id="KW-0436">Ligase</keyword>
<accession>A0A328FL68</accession>
<dbReference type="SUPFAM" id="SSF52210">
    <property type="entry name" value="Succinyl-CoA synthetase domains"/>
    <property type="match status" value="2"/>
</dbReference>
<proteinExistence type="predicted"/>
<dbReference type="OrthoDB" id="9791027at2"/>
<keyword evidence="8" id="KW-1185">Reference proteome</keyword>
<reference evidence="6 7" key="1">
    <citation type="submission" date="2018-06" db="EMBL/GenBank/DDBJ databases">
        <title>Complete Genome Sequence of Desulfobacter hydrogenophilus (DSM3380).</title>
        <authorList>
            <person name="Marietou A."/>
            <person name="Schreiber L."/>
            <person name="Marshall I."/>
            <person name="Jorgensen B."/>
        </authorList>
    </citation>
    <scope>NUCLEOTIDE SEQUENCE [LARGE SCALE GENOMIC DNA]</scope>
    <source>
        <strain evidence="6 7">DSM 3380</strain>
    </source>
</reference>
<dbReference type="PANTHER" id="PTHR43334">
    <property type="entry name" value="ACETATE--COA LIGASE [ADP-FORMING]"/>
    <property type="match status" value="1"/>
</dbReference>
<dbReference type="PANTHER" id="PTHR43334:SF1">
    <property type="entry name" value="3-HYDROXYPROPIONATE--COA LIGASE [ADP-FORMING]"/>
    <property type="match status" value="1"/>
</dbReference>
<dbReference type="InterPro" id="IPR003781">
    <property type="entry name" value="CoA-bd"/>
</dbReference>
<dbReference type="InterPro" id="IPR036291">
    <property type="entry name" value="NAD(P)-bd_dom_sf"/>
</dbReference>
<dbReference type="Gene3D" id="3.30.470.20">
    <property type="entry name" value="ATP-grasp fold, B domain"/>
    <property type="match status" value="1"/>
</dbReference>
<dbReference type="EMBL" id="QLNI01000001">
    <property type="protein sequence ID" value="RAM03983.1"/>
    <property type="molecule type" value="Genomic_DNA"/>
</dbReference>
<evidence type="ECO:0000256" key="1">
    <source>
        <dbReference type="ARBA" id="ARBA00022598"/>
    </source>
</evidence>
<dbReference type="Pfam" id="PF13380">
    <property type="entry name" value="CoA_binding_2"/>
    <property type="match status" value="1"/>
</dbReference>
<dbReference type="Proteomes" id="UP000293902">
    <property type="component" value="Chromosome"/>
</dbReference>
<feature type="domain" description="N-acetyltransferase" evidence="4">
    <location>
        <begin position="664"/>
        <end position="819"/>
    </location>
</feature>
<dbReference type="SUPFAM" id="SSF55729">
    <property type="entry name" value="Acyl-CoA N-acyltransferases (Nat)"/>
    <property type="match status" value="1"/>
</dbReference>
<evidence type="ECO:0000256" key="2">
    <source>
        <dbReference type="ARBA" id="ARBA00022741"/>
    </source>
</evidence>
<dbReference type="Pfam" id="PF13302">
    <property type="entry name" value="Acetyltransf_3"/>
    <property type="match status" value="1"/>
</dbReference>
<protein>
    <submittedName>
        <fullName evidence="6">Acetyl CoA synthetase subunit alpha</fullName>
    </submittedName>
    <submittedName>
        <fullName evidence="5">GNAT family N-acetyltransferase</fullName>
    </submittedName>
</protein>
<dbReference type="Gene3D" id="3.40.630.30">
    <property type="match status" value="1"/>
</dbReference>
<evidence type="ECO:0000259" key="4">
    <source>
        <dbReference type="PROSITE" id="PS51186"/>
    </source>
</evidence>
<dbReference type="InterPro" id="IPR032875">
    <property type="entry name" value="Succ_CoA_lig_flav_dom"/>
</dbReference>
<dbReference type="InterPro" id="IPR016181">
    <property type="entry name" value="Acyl_CoA_acyltransferase"/>
</dbReference>
<gene>
    <name evidence="6" type="ORF">DO021_00750</name>
    <name evidence="5" type="ORF">EYB58_08765</name>
</gene>
<dbReference type="RefSeq" id="WP_111952678.1">
    <property type="nucleotide sequence ID" value="NZ_CP036313.1"/>
</dbReference>
<dbReference type="AlphaFoldDB" id="A0A328FL68"/>
<dbReference type="CDD" id="cd04301">
    <property type="entry name" value="NAT_SF"/>
    <property type="match status" value="1"/>
</dbReference>
<dbReference type="SUPFAM" id="SSF56059">
    <property type="entry name" value="Glutathione synthetase ATP-binding domain-like"/>
    <property type="match status" value="1"/>
</dbReference>
<dbReference type="GO" id="GO:0016874">
    <property type="term" value="F:ligase activity"/>
    <property type="evidence" value="ECO:0007669"/>
    <property type="project" value="UniProtKB-KW"/>
</dbReference>
<dbReference type="EMBL" id="CP036313">
    <property type="protein sequence ID" value="QBH12999.1"/>
    <property type="molecule type" value="Genomic_DNA"/>
</dbReference>
<dbReference type="GO" id="GO:0016747">
    <property type="term" value="F:acyltransferase activity, transferring groups other than amino-acyl groups"/>
    <property type="evidence" value="ECO:0007669"/>
    <property type="project" value="InterPro"/>
</dbReference>
<sequence>MGTQNLSRIFNPGSIAVIGAGDGQHRVGHTLIRNLIEGEFKGAVYPVNPDHAQIVNMPASKNILDIQGIVDLAVVVAPIDQVPQIIESCAGKGVAGAVVISGGGRETGDQGSRIEQQIKAAAGQSGMRIIGPNCIGIAHPPLNLNASHMPGTPAKGRVAFLSQSGSVCTSVMKLAEKENIGFSHIVGLGSMLDVDFADMIDYLGQQREVDSIIMYMENMTRIRNFMSAARAVSRIRPIICLKSGRSEAGARAASFHTGALAGEDAVYDIAFERAGILRVDTFEQLFDFTRILARQQRPTGRRLAIVTNAGGPGVMAVDALSSFGLEPAVLSVQTIEELGTSLKKTWSNTNPVDVQANASCAQIARAVTIAAQAPEVDGILMIHSPVDHFAPADLAQILASQVSYLPCPVFTVWLGGASMDKARQILNEKEVLTYDTPEKAVRAFAGLYRHNHNIDMLNEIPIRRNIKLKINHERAGSIIESHLKNDKFMLNETDVQTVLDAYGIPVSRAEPAGNRPPAPDYELYIGAKLDAQFGPVIKFGMGGAMSEILQDIALTLPPLNSALAARTIQATKIAKALKGHGQFKAVDQSSVETLLIRLSRLVTDFPQICELEINPVAVTDGQLMGFNASIHLAPPPAVAPDHLVISPYPAWQEQLYTTQESEQVLIRPIKPEDADPVMDFFENLSKQTIYLRFFTPLKQLSKRMLIQLTQIDYDREIALVAWFPAHNGKKIIGTARIIFTANGTEGEFAIMLADSWQGKGIGAALLKSCLVFSKRYGLKRVFGVVLRENRQMLRLADKLGFKKVGTPASGEIEIIIDIEKLDLYTL</sequence>
<dbReference type="Gene3D" id="3.40.50.261">
    <property type="entry name" value="Succinyl-CoA synthetase domains"/>
    <property type="match status" value="2"/>
</dbReference>
<name>A0A328FL68_9BACT</name>
<organism evidence="6 7">
    <name type="scientific">Desulfobacter hydrogenophilus</name>
    <dbReference type="NCBI Taxonomy" id="2291"/>
    <lineage>
        <taxon>Bacteria</taxon>
        <taxon>Pseudomonadati</taxon>
        <taxon>Thermodesulfobacteriota</taxon>
        <taxon>Desulfobacteria</taxon>
        <taxon>Desulfobacterales</taxon>
        <taxon>Desulfobacteraceae</taxon>
        <taxon>Desulfobacter</taxon>
    </lineage>
</organism>
<reference evidence="5 8" key="2">
    <citation type="submission" date="2019-02" db="EMBL/GenBank/DDBJ databases">
        <title>Complete genome sequence of Desulfobacter hydrogenophilus AcRS1.</title>
        <authorList>
            <person name="Marietou A."/>
            <person name="Lund M.B."/>
            <person name="Marshall I.P.G."/>
            <person name="Schreiber L."/>
            <person name="Jorgensen B."/>
        </authorList>
    </citation>
    <scope>NUCLEOTIDE SEQUENCE [LARGE SCALE GENOMIC DNA]</scope>
    <source>
        <strain evidence="5 8">AcRS1</strain>
    </source>
</reference>
<dbReference type="Pfam" id="PF13549">
    <property type="entry name" value="ATP-grasp_5"/>
    <property type="match status" value="1"/>
</dbReference>
<dbReference type="InterPro" id="IPR051538">
    <property type="entry name" value="Acyl-CoA_Synth/Transferase"/>
</dbReference>